<dbReference type="InterPro" id="IPR038602">
    <property type="entry name" value="Mite_allergen_7_sf"/>
</dbReference>
<dbReference type="GO" id="GO:0008289">
    <property type="term" value="F:lipid binding"/>
    <property type="evidence" value="ECO:0007669"/>
    <property type="project" value="InterPro"/>
</dbReference>
<dbReference type="InterPro" id="IPR010562">
    <property type="entry name" value="Haemolymph_juvenile_hormone-bd"/>
</dbReference>
<proteinExistence type="predicted"/>
<name>A0AAV1JKS6_9NEOP</name>
<protein>
    <submittedName>
        <fullName evidence="1">Uncharacterized protein</fullName>
    </submittedName>
</protein>
<comment type="caution">
    <text evidence="1">The sequence shown here is derived from an EMBL/GenBank/DDBJ whole genome shotgun (WGS) entry which is preliminary data.</text>
</comment>
<reference evidence="1 2" key="1">
    <citation type="submission" date="2023-11" db="EMBL/GenBank/DDBJ databases">
        <authorList>
            <person name="Okamura Y."/>
        </authorList>
    </citation>
    <scope>NUCLEOTIDE SEQUENCE [LARGE SCALE GENOMIC DNA]</scope>
</reference>
<dbReference type="Pfam" id="PF16984">
    <property type="entry name" value="Grp7_allergen"/>
    <property type="match status" value="1"/>
</dbReference>
<accession>A0AAV1JKS6</accession>
<dbReference type="Gene3D" id="3.15.10.30">
    <property type="entry name" value="Haemolymph juvenile hormone binding protein"/>
    <property type="match status" value="1"/>
</dbReference>
<dbReference type="InterPro" id="IPR038606">
    <property type="entry name" value="To_sf"/>
</dbReference>
<evidence type="ECO:0000313" key="1">
    <source>
        <dbReference type="EMBL" id="CAK1548667.1"/>
    </source>
</evidence>
<dbReference type="Proteomes" id="UP001497472">
    <property type="component" value="Unassembled WGS sequence"/>
</dbReference>
<dbReference type="Pfam" id="PF06585">
    <property type="entry name" value="JHBP"/>
    <property type="match status" value="1"/>
</dbReference>
<dbReference type="PANTHER" id="PTHR11008:SF13">
    <property type="entry name" value="FI04421P"/>
    <property type="match status" value="1"/>
</dbReference>
<dbReference type="Gene3D" id="3.15.10.50">
    <property type="match status" value="1"/>
</dbReference>
<dbReference type="InterPro" id="IPR017943">
    <property type="entry name" value="Bactericidal_perm-incr_a/b_dom"/>
</dbReference>
<dbReference type="SMART" id="SM00700">
    <property type="entry name" value="JHBP"/>
    <property type="match status" value="1"/>
</dbReference>
<keyword evidence="2" id="KW-1185">Reference proteome</keyword>
<dbReference type="PANTHER" id="PTHR11008">
    <property type="entry name" value="PROTEIN TAKEOUT-LIKE PROTEIN"/>
    <property type="match status" value="1"/>
</dbReference>
<dbReference type="EMBL" id="CAVLEF010000010">
    <property type="protein sequence ID" value="CAK1548667.1"/>
    <property type="molecule type" value="Genomic_DNA"/>
</dbReference>
<dbReference type="SUPFAM" id="SSF55394">
    <property type="entry name" value="Bactericidal permeability-increasing protein, BPI"/>
    <property type="match status" value="1"/>
</dbReference>
<dbReference type="AlphaFoldDB" id="A0AAV1JKS6"/>
<evidence type="ECO:0000313" key="2">
    <source>
        <dbReference type="Proteomes" id="UP001497472"/>
    </source>
</evidence>
<sequence length="448" mass="50480">MYLIIRLQLNGSVSQATKSTVPLEEERKISEYIVQILDHFKEPDPVGLPGAKIPDPYHVPDLKKYLALGGSIAFKNTAIYGISKFRILYVSVEASKMKATAAIQVDKIHARGNYVLKTWLKTYPGKYTSDVKGIKAVATATLGVDTNGKIRAQNISMDIGFTNIEVQFENSGILAFVLQGLFNSLGTFLFDSIKPYILEDAYKKVTEEINNNLDGVTGDFQFANSISPIDMVMINARNKIIAVGKDPMKVKNYNTTVSIFNIALTETCLTGISTFYRFGNITLMMENNTLIVDFYLSTQEIQGSTNWEISTFKNLLSQFGTVTFTVDYIRVRTILGQPLDTRKSPQFRKLDIELGNIQIRLNGAGTIDYIVEFAVNILPNLLRNQIVKSIEDPIRGKVQEELNEIIIEDIIKDFLPLLDQLQLKGLKLSKLFPEKDEVRYDDDDFFNF</sequence>
<dbReference type="InterPro" id="IPR020234">
    <property type="entry name" value="Mite_allergen_group-7"/>
</dbReference>
<organism evidence="1 2">
    <name type="scientific">Leptosia nina</name>
    <dbReference type="NCBI Taxonomy" id="320188"/>
    <lineage>
        <taxon>Eukaryota</taxon>
        <taxon>Metazoa</taxon>
        <taxon>Ecdysozoa</taxon>
        <taxon>Arthropoda</taxon>
        <taxon>Hexapoda</taxon>
        <taxon>Insecta</taxon>
        <taxon>Pterygota</taxon>
        <taxon>Neoptera</taxon>
        <taxon>Endopterygota</taxon>
        <taxon>Lepidoptera</taxon>
        <taxon>Glossata</taxon>
        <taxon>Ditrysia</taxon>
        <taxon>Papilionoidea</taxon>
        <taxon>Pieridae</taxon>
        <taxon>Pierinae</taxon>
        <taxon>Leptosia</taxon>
    </lineage>
</organism>
<gene>
    <name evidence="1" type="ORF">LNINA_LOCUS8032</name>
</gene>